<organism evidence="1 2">
    <name type="scientific">Rotaria magnacalcarata</name>
    <dbReference type="NCBI Taxonomy" id="392030"/>
    <lineage>
        <taxon>Eukaryota</taxon>
        <taxon>Metazoa</taxon>
        <taxon>Spiralia</taxon>
        <taxon>Gnathifera</taxon>
        <taxon>Rotifera</taxon>
        <taxon>Eurotatoria</taxon>
        <taxon>Bdelloidea</taxon>
        <taxon>Philodinida</taxon>
        <taxon>Philodinidae</taxon>
        <taxon>Rotaria</taxon>
    </lineage>
</organism>
<dbReference type="EMBL" id="CAJOBH010006955">
    <property type="protein sequence ID" value="CAF4070957.1"/>
    <property type="molecule type" value="Genomic_DNA"/>
</dbReference>
<dbReference type="Proteomes" id="UP000681967">
    <property type="component" value="Unassembled WGS sequence"/>
</dbReference>
<name>A0A8S2PUN2_9BILA</name>
<evidence type="ECO:0000313" key="2">
    <source>
        <dbReference type="Proteomes" id="UP000681967"/>
    </source>
</evidence>
<evidence type="ECO:0000313" key="1">
    <source>
        <dbReference type="EMBL" id="CAF4070957.1"/>
    </source>
</evidence>
<protein>
    <recommendedName>
        <fullName evidence="3">Tc1-like transposase DDE domain-containing protein</fullName>
    </recommendedName>
</protein>
<sequence length="73" mass="8718">MDTYPPVSPDLNVVESVWSRMNRYVQRNHPRSQQHLERLVKQTWDAIRQNAIREYINHISTISNLIISNDGWE</sequence>
<gene>
    <name evidence="1" type="ORF">BYL167_LOCUS17516</name>
</gene>
<feature type="non-terminal residue" evidence="1">
    <location>
        <position position="73"/>
    </location>
</feature>
<dbReference type="GO" id="GO:0003676">
    <property type="term" value="F:nucleic acid binding"/>
    <property type="evidence" value="ECO:0007669"/>
    <property type="project" value="InterPro"/>
</dbReference>
<dbReference type="AlphaFoldDB" id="A0A8S2PUN2"/>
<reference evidence="1" key="1">
    <citation type="submission" date="2021-02" db="EMBL/GenBank/DDBJ databases">
        <authorList>
            <person name="Nowell W R."/>
        </authorList>
    </citation>
    <scope>NUCLEOTIDE SEQUENCE</scope>
</reference>
<accession>A0A8S2PUN2</accession>
<proteinExistence type="predicted"/>
<comment type="caution">
    <text evidence="1">The sequence shown here is derived from an EMBL/GenBank/DDBJ whole genome shotgun (WGS) entry which is preliminary data.</text>
</comment>
<dbReference type="InterPro" id="IPR036397">
    <property type="entry name" value="RNaseH_sf"/>
</dbReference>
<evidence type="ECO:0008006" key="3">
    <source>
        <dbReference type="Google" id="ProtNLM"/>
    </source>
</evidence>
<dbReference type="Gene3D" id="3.30.420.10">
    <property type="entry name" value="Ribonuclease H-like superfamily/Ribonuclease H"/>
    <property type="match status" value="1"/>
</dbReference>